<dbReference type="Proteomes" id="UP000183487">
    <property type="component" value="Unassembled WGS sequence"/>
</dbReference>
<sequence length="133" mass="14963">MIQESNDQRIAALRLYFPLATRARATRFWHHLSAPALAHHLIAVAKRANILQAMSHHISAGYLPGERLSHHHPEISGMRHPQCLELVDTEARLRQFMRDHADELRKVHAVLLLGELPLTQSRTPHAQSASSAG</sequence>
<accession>A0A1H1INK1</accession>
<evidence type="ECO:0008006" key="3">
    <source>
        <dbReference type="Google" id="ProtNLM"/>
    </source>
</evidence>
<dbReference type="OrthoDB" id="6625743at2"/>
<evidence type="ECO:0000313" key="2">
    <source>
        <dbReference type="Proteomes" id="UP000183487"/>
    </source>
</evidence>
<reference evidence="2" key="1">
    <citation type="submission" date="2016-10" db="EMBL/GenBank/DDBJ databases">
        <authorList>
            <person name="Varghese N."/>
        </authorList>
    </citation>
    <scope>NUCLEOTIDE SEQUENCE [LARGE SCALE GENOMIC DNA]</scope>
    <source>
        <strain evidence="2">GAS106B</strain>
    </source>
</reference>
<keyword evidence="2" id="KW-1185">Reference proteome</keyword>
<proteinExistence type="predicted"/>
<dbReference type="RefSeq" id="WP_074770329.1">
    <property type="nucleotide sequence ID" value="NZ_FNKP01000002.1"/>
</dbReference>
<name>A0A1H1INK1_9BURK</name>
<dbReference type="Gene3D" id="3.30.70.120">
    <property type="match status" value="1"/>
</dbReference>
<dbReference type="AlphaFoldDB" id="A0A1H1INK1"/>
<organism evidence="1 2">
    <name type="scientific">Paraburkholderia fungorum</name>
    <dbReference type="NCBI Taxonomy" id="134537"/>
    <lineage>
        <taxon>Bacteria</taxon>
        <taxon>Pseudomonadati</taxon>
        <taxon>Pseudomonadota</taxon>
        <taxon>Betaproteobacteria</taxon>
        <taxon>Burkholderiales</taxon>
        <taxon>Burkholderiaceae</taxon>
        <taxon>Paraburkholderia</taxon>
    </lineage>
</organism>
<gene>
    <name evidence="1" type="ORF">SAMN05443245_5433</name>
</gene>
<dbReference type="InterPro" id="IPR011322">
    <property type="entry name" value="N-reg_PII-like_a/b"/>
</dbReference>
<dbReference type="EMBL" id="FNKP01000002">
    <property type="protein sequence ID" value="SDR39305.1"/>
    <property type="molecule type" value="Genomic_DNA"/>
</dbReference>
<protein>
    <recommendedName>
        <fullName evidence="3">DUF190 domain-containing protein</fullName>
    </recommendedName>
</protein>
<dbReference type="InterPro" id="IPR015867">
    <property type="entry name" value="N-reg_PII/ATP_PRibTrfase_C"/>
</dbReference>
<evidence type="ECO:0000313" key="1">
    <source>
        <dbReference type="EMBL" id="SDR39305.1"/>
    </source>
</evidence>
<dbReference type="SUPFAM" id="SSF54913">
    <property type="entry name" value="GlnB-like"/>
    <property type="match status" value="1"/>
</dbReference>